<dbReference type="Proteomes" id="UP000254331">
    <property type="component" value="Unassembled WGS sequence"/>
</dbReference>
<keyword evidence="2" id="KW-0269">Exonuclease</keyword>
<reference evidence="2 3" key="1">
    <citation type="submission" date="2018-06" db="EMBL/GenBank/DDBJ databases">
        <authorList>
            <consortium name="Pathogen Informatics"/>
            <person name="Doyle S."/>
        </authorList>
    </citation>
    <scope>NUCLEOTIDE SEQUENCE [LARGE SCALE GENOMIC DNA]</scope>
    <source>
        <strain evidence="2 3">NCTC10376</strain>
    </source>
</reference>
<sequence length="1242" mass="144307">MKILSLRFKNINSLKGEWKINFNQEPFISNGLFAITGPTGAGKTTLLDAISLALYHRTPRLDKVTQSQNELMTRHTAECLAEVEFEVKGIAYRAFWEQRRANYKEDGNLQAPQAELVKINITGGEDKILASKISQVKEMIINITGLDFDRFTKSMLLSQGQFAAFLNADDKSRAELLEELTGTDIYRHISQSIFKHWREEEQTLKTLKQQAEMMALLDEHDRQALLTEQTTLFAKESLLQKEQQEYQAAKQWQEKEIELNKNKILAQTAVNLAQEALVAATPDIQRLEKSEPAEKIRPIYDEKNRLLKEQAYIESQRSTLKTEKQLIEQQSQPINQHLVKARDTLKQHNEKKQQILHLIREKVAPLDSQLVLLQQDISAKTQQKNTLEKTQSEYLEKIQSTAHQLTTSQKQANELNDYLTHHTVYAQLAENLPLWQRYFEQYDEVTEKYLISQKSEKTAQEKEKSLKHTLEKATKALEDQQHNLNLQQQQLNKLQTQLEQQNKANAITDIPPRLQQISQQRNALAKLMGLQAQLQRAIKTEHQHKKIQSENQQKIVMLTESIHKNDIILKEKEQHLKDLNANYLLIRKLAEYEEERQRLVKDNPCPVCGSTEHPYVEKYKEIKPDETKTRLDLLTQQIHALTIELVEQKTQCANYQAQNKKLNEDSEQLTQDIATLKQQWQILAQTHTLPDADCEEEALTKLDAEFEKEASLLTQTQINYQALEARIQQEYKLLSDNKEQFNQQQQAILYQQSELTQQQKEVTNQQQQTAQYLQQKTQLAQDIQSRVEQQGYQLCRFEEKTQWLNARKKESQQYQSTLKKYQELLQTIRELSLTQEERKRYLAETQKELDTGLAHLHQLHQQQEQLKAQRQALFGTQSTEDARNELEQKSQLLQKDIEQYSEDKNQLEIRLNQLIGQYQENKKSLQRLQIHSQNTVEQYQNKLKNSPFADENAFLASLLSVEERNRLQEQQKQRLDKLLQEKTRLDTQENAYQQHLSQQPLLATQQNLEQINAQLLLLETQFTQLQETKFRIQEQLRTDEKKRKEQQNLLTHIANQQAHFDDWSYLNELVGSASGDKFSRFAQGLTLDHLIYLANRRLEKLHGRYFLQRKTPASLELQIADTWQADALRDTRTLSGGESFLVSLSLALALSDLVSNKTQIESLFLDEGFGTLDPDTLDIALDALDSLNASGKIIGVISHVEAMKERIPVQIKVKKAGGLGISQLAPEFRYIDKKITNQSVKN</sequence>
<dbReference type="Gene3D" id="3.40.50.300">
    <property type="entry name" value="P-loop containing nucleotide triphosphate hydrolases"/>
    <property type="match status" value="2"/>
</dbReference>
<evidence type="ECO:0000313" key="3">
    <source>
        <dbReference type="Proteomes" id="UP000254331"/>
    </source>
</evidence>
<dbReference type="Pfam" id="PF13558">
    <property type="entry name" value="SbcC_Walker_B"/>
    <property type="match status" value="1"/>
</dbReference>
<dbReference type="AlphaFoldDB" id="A0A379F6V4"/>
<feature type="coiled-coil region" evidence="1">
    <location>
        <begin position="720"/>
        <end position="775"/>
    </location>
</feature>
<dbReference type="GO" id="GO:0004527">
    <property type="term" value="F:exonuclease activity"/>
    <property type="evidence" value="ECO:0007669"/>
    <property type="project" value="UniProtKB-KW"/>
</dbReference>
<dbReference type="GO" id="GO:0006302">
    <property type="term" value="P:double-strand break repair"/>
    <property type="evidence" value="ECO:0007669"/>
    <property type="project" value="InterPro"/>
</dbReference>
<dbReference type="PANTHER" id="PTHR32114:SF2">
    <property type="entry name" value="ABC TRANSPORTER ABCH.3"/>
    <property type="match status" value="1"/>
</dbReference>
<protein>
    <submittedName>
        <fullName evidence="2">Exonuclease</fullName>
    </submittedName>
</protein>
<evidence type="ECO:0000313" key="2">
    <source>
        <dbReference type="EMBL" id="SUC15306.1"/>
    </source>
</evidence>
<feature type="coiled-coil region" evidence="1">
    <location>
        <begin position="958"/>
        <end position="1028"/>
    </location>
</feature>
<name>A0A379F6V4_PROVU</name>
<gene>
    <name evidence="2" type="primary">sbcC</name>
    <name evidence="2" type="ORF">NCTC10376_01146</name>
</gene>
<keyword evidence="1" id="KW-0175">Coiled coil</keyword>
<evidence type="ECO:0000256" key="1">
    <source>
        <dbReference type="SAM" id="Coils"/>
    </source>
</evidence>
<keyword evidence="2" id="KW-0378">Hydrolase</keyword>
<dbReference type="InterPro" id="IPR027417">
    <property type="entry name" value="P-loop_NTPase"/>
</dbReference>
<accession>A0A379F6V4</accession>
<dbReference type="RefSeq" id="WP_115370462.1">
    <property type="nucleotide sequence ID" value="NZ_UGTW01000001.1"/>
</dbReference>
<dbReference type="GO" id="GO:0016887">
    <property type="term" value="F:ATP hydrolysis activity"/>
    <property type="evidence" value="ECO:0007669"/>
    <property type="project" value="InterPro"/>
</dbReference>
<organism evidence="2 3">
    <name type="scientific">Proteus vulgaris</name>
    <dbReference type="NCBI Taxonomy" id="585"/>
    <lineage>
        <taxon>Bacteria</taxon>
        <taxon>Pseudomonadati</taxon>
        <taxon>Pseudomonadota</taxon>
        <taxon>Gammaproteobacteria</taxon>
        <taxon>Enterobacterales</taxon>
        <taxon>Morganellaceae</taxon>
        <taxon>Proteus</taxon>
    </lineage>
</organism>
<feature type="coiled-coil region" evidence="1">
    <location>
        <begin position="876"/>
        <end position="924"/>
    </location>
</feature>
<dbReference type="PANTHER" id="PTHR32114">
    <property type="entry name" value="ABC TRANSPORTER ABCH.3"/>
    <property type="match status" value="1"/>
</dbReference>
<keyword evidence="2" id="KW-0540">Nuclease</keyword>
<dbReference type="EMBL" id="UGTW01000001">
    <property type="protein sequence ID" value="SUC15306.1"/>
    <property type="molecule type" value="Genomic_DNA"/>
</dbReference>
<feature type="coiled-coil region" evidence="1">
    <location>
        <begin position="631"/>
        <end position="679"/>
    </location>
</feature>
<proteinExistence type="predicted"/>
<feature type="coiled-coil region" evidence="1">
    <location>
        <begin position="463"/>
        <end position="504"/>
    </location>
</feature>
<dbReference type="SUPFAM" id="SSF52540">
    <property type="entry name" value="P-loop containing nucleoside triphosphate hydrolases"/>
    <property type="match status" value="2"/>
</dbReference>